<gene>
    <name evidence="8" type="ORF">DIATSA_LOCUS1264</name>
</gene>
<evidence type="ECO:0000256" key="4">
    <source>
        <dbReference type="ARBA" id="ARBA00022989"/>
    </source>
</evidence>
<dbReference type="EMBL" id="OU893341">
    <property type="protein sequence ID" value="CAG9783060.1"/>
    <property type="molecule type" value="Genomic_DNA"/>
</dbReference>
<dbReference type="AlphaFoldDB" id="A0A9N9QTN6"/>
<dbReference type="Pfam" id="PF04117">
    <property type="entry name" value="Mpv17_PMP22"/>
    <property type="match status" value="1"/>
</dbReference>
<feature type="transmembrane region" description="Helical" evidence="7">
    <location>
        <begin position="98"/>
        <end position="119"/>
    </location>
</feature>
<feature type="transmembrane region" description="Helical" evidence="7">
    <location>
        <begin position="59"/>
        <end position="78"/>
    </location>
</feature>
<evidence type="ECO:0000256" key="5">
    <source>
        <dbReference type="ARBA" id="ARBA00023136"/>
    </source>
</evidence>
<evidence type="ECO:0000256" key="1">
    <source>
        <dbReference type="ARBA" id="ARBA00004141"/>
    </source>
</evidence>
<evidence type="ECO:0000256" key="6">
    <source>
        <dbReference type="ARBA" id="ARBA00049743"/>
    </source>
</evidence>
<dbReference type="GO" id="GO:0015267">
    <property type="term" value="F:channel activity"/>
    <property type="evidence" value="ECO:0007669"/>
    <property type="project" value="TreeGrafter"/>
</dbReference>
<dbReference type="GO" id="GO:0005739">
    <property type="term" value="C:mitochondrion"/>
    <property type="evidence" value="ECO:0007669"/>
    <property type="project" value="TreeGrafter"/>
</dbReference>
<proteinExistence type="inferred from homology"/>
<dbReference type="GO" id="GO:0016020">
    <property type="term" value="C:membrane"/>
    <property type="evidence" value="ECO:0007669"/>
    <property type="project" value="UniProtKB-SubCell"/>
</dbReference>
<comment type="subcellular location">
    <subcellularLocation>
        <location evidence="1">Membrane</location>
        <topology evidence="1">Multi-pass membrane protein</topology>
    </subcellularLocation>
</comment>
<keyword evidence="4 7" id="KW-1133">Transmembrane helix</keyword>
<comment type="similarity">
    <text evidence="2 7">Belongs to the peroxisomal membrane protein PXMP2/4 family.</text>
</comment>
<dbReference type="PANTHER" id="PTHR11266">
    <property type="entry name" value="PEROXISOMAL MEMBRANE PROTEIN 2, PXMP2 MPV17"/>
    <property type="match status" value="1"/>
</dbReference>
<dbReference type="PANTHER" id="PTHR11266:SF17">
    <property type="entry name" value="PROTEIN MPV17"/>
    <property type="match status" value="1"/>
</dbReference>
<protein>
    <recommendedName>
        <fullName evidence="6">Mitochondrial inner membrane protein Mpv17</fullName>
    </recommendedName>
</protein>
<dbReference type="InterPro" id="IPR007248">
    <property type="entry name" value="Mpv17_PMP22"/>
</dbReference>
<keyword evidence="9" id="KW-1185">Reference proteome</keyword>
<evidence type="ECO:0000313" key="9">
    <source>
        <dbReference type="Proteomes" id="UP001153714"/>
    </source>
</evidence>
<keyword evidence="5 7" id="KW-0472">Membrane</keyword>
<evidence type="ECO:0000256" key="7">
    <source>
        <dbReference type="RuleBase" id="RU363053"/>
    </source>
</evidence>
<keyword evidence="3 7" id="KW-0812">Transmembrane</keyword>
<dbReference type="GO" id="GO:1901858">
    <property type="term" value="P:regulation of mitochondrial DNA metabolic process"/>
    <property type="evidence" value="ECO:0007669"/>
    <property type="project" value="TreeGrafter"/>
</dbReference>
<reference evidence="8" key="1">
    <citation type="submission" date="2021-12" db="EMBL/GenBank/DDBJ databases">
        <authorList>
            <person name="King R."/>
        </authorList>
    </citation>
    <scope>NUCLEOTIDE SEQUENCE</scope>
</reference>
<reference evidence="8" key="2">
    <citation type="submission" date="2022-10" db="EMBL/GenBank/DDBJ databases">
        <authorList>
            <consortium name="ENA_rothamsted_submissions"/>
            <consortium name="culmorum"/>
            <person name="King R."/>
        </authorList>
    </citation>
    <scope>NUCLEOTIDE SEQUENCE</scope>
</reference>
<sequence length="188" mass="21623">MQVTTMKARSIFKLYQQLLNRRPYLMQAVQTGTLMAAGDIICQSLIEKKKLRHLDVKRTIGFSSIGFFVGGPALRVWYGLLNKHIGSTGKSVALKKVFVDQVLFAPAFLYLILIAVGTLQGKSFDTIKADLKANYTDVLITNYYIWPWVQLINFYYVPLQYQVLVVQSVALFWNTYLSWKTNRKRLVE</sequence>
<evidence type="ECO:0000313" key="8">
    <source>
        <dbReference type="EMBL" id="CAG9783060.1"/>
    </source>
</evidence>
<evidence type="ECO:0000256" key="2">
    <source>
        <dbReference type="ARBA" id="ARBA00006824"/>
    </source>
</evidence>
<evidence type="ECO:0000256" key="3">
    <source>
        <dbReference type="ARBA" id="ARBA00022692"/>
    </source>
</evidence>
<dbReference type="OrthoDB" id="430207at2759"/>
<organism evidence="8 9">
    <name type="scientific">Diatraea saccharalis</name>
    <name type="common">sugarcane borer</name>
    <dbReference type="NCBI Taxonomy" id="40085"/>
    <lineage>
        <taxon>Eukaryota</taxon>
        <taxon>Metazoa</taxon>
        <taxon>Ecdysozoa</taxon>
        <taxon>Arthropoda</taxon>
        <taxon>Hexapoda</taxon>
        <taxon>Insecta</taxon>
        <taxon>Pterygota</taxon>
        <taxon>Neoptera</taxon>
        <taxon>Endopterygota</taxon>
        <taxon>Lepidoptera</taxon>
        <taxon>Glossata</taxon>
        <taxon>Ditrysia</taxon>
        <taxon>Pyraloidea</taxon>
        <taxon>Crambidae</taxon>
        <taxon>Crambinae</taxon>
        <taxon>Diatraea</taxon>
    </lineage>
</organism>
<dbReference type="Proteomes" id="UP001153714">
    <property type="component" value="Chromosome 10"/>
</dbReference>
<name>A0A9N9QTN6_9NEOP</name>
<accession>A0A9N9QTN6</accession>